<organism evidence="10 11">
    <name type="scientific">Streptomyces goshikiensis</name>
    <dbReference type="NCBI Taxonomy" id="1942"/>
    <lineage>
        <taxon>Bacteria</taxon>
        <taxon>Bacillati</taxon>
        <taxon>Actinomycetota</taxon>
        <taxon>Actinomycetes</taxon>
        <taxon>Kitasatosporales</taxon>
        <taxon>Streptomycetaceae</taxon>
        <taxon>Streptomyces</taxon>
    </lineage>
</organism>
<evidence type="ECO:0000256" key="3">
    <source>
        <dbReference type="ARBA" id="ARBA00022679"/>
    </source>
</evidence>
<dbReference type="InterPro" id="IPR000719">
    <property type="entry name" value="Prot_kinase_dom"/>
</dbReference>
<feature type="compositionally biased region" description="Low complexity" evidence="7">
    <location>
        <begin position="336"/>
        <end position="381"/>
    </location>
</feature>
<keyword evidence="3" id="KW-0808">Transferase</keyword>
<dbReference type="Gene3D" id="1.10.510.10">
    <property type="entry name" value="Transferase(Phosphotransferase) domain 1"/>
    <property type="match status" value="1"/>
</dbReference>
<dbReference type="SUPFAM" id="SSF56112">
    <property type="entry name" value="Protein kinase-like (PK-like)"/>
    <property type="match status" value="1"/>
</dbReference>
<sequence length="552" mass="56374">MGTVWRATDELLGRPVAVKELHVDGGTEATKALREARTVAQVKHPHVVVVHDVVEHEGRPFIVMELVEGGSLADRLATEGPLSVGDTARTGLALLGALTAAHDRGVLHRDVKPANVLMEAGSERVVLTDFGIASLVGSTTISETGAFVGSPEYTSPERMQGAAAGPSCDLWSLGALLCAALTGESPFHRDSLGGVLHAVVYDEIRPPAQAGPLAPVIRGLLERDPERRLSAAGAGRLLTAYVTTGRVPLVERAAGPTPPPPVSSAPAPPPGPVRADRTTPGYAPTEHSVPSAGPASAGPRPARPAALRVGLVAALVVAAVVGAVAVTSYLGDHPSAGRAAGTAAAAPATPGTPSASGAAPAGTPSPAAATPGASAPPTADAKPADTRPPTAAAPPPAARSVAAEPAPAGYRSVTDRQGFRITVPVGYQRSTDDRRVFYVSPDGAFRIGIKVDLAAAGGPLGAMRRSDANGADTNPGFRDHSVVATTHNGLPAALWEFTWNGFSAAEGPRHTFDVCWDENGRMYDVWVSAPVGRLAEARSHFDTALDSFVPAG</sequence>
<feature type="compositionally biased region" description="Low complexity" evidence="7">
    <location>
        <begin position="398"/>
        <end position="408"/>
    </location>
</feature>
<keyword evidence="8" id="KW-1133">Transmembrane helix</keyword>
<dbReference type="EC" id="2.7.11.1" evidence="1"/>
<dbReference type="SMART" id="SM00220">
    <property type="entry name" value="S_TKc"/>
    <property type="match status" value="1"/>
</dbReference>
<evidence type="ECO:0000313" key="11">
    <source>
        <dbReference type="Proteomes" id="UP001432075"/>
    </source>
</evidence>
<dbReference type="CDD" id="cd14014">
    <property type="entry name" value="STKc_PknB_like"/>
    <property type="match status" value="1"/>
</dbReference>
<keyword evidence="6" id="KW-0067">ATP-binding</keyword>
<feature type="compositionally biased region" description="Low complexity" evidence="7">
    <location>
        <begin position="290"/>
        <end position="302"/>
    </location>
</feature>
<reference evidence="10" key="1">
    <citation type="submission" date="2022-10" db="EMBL/GenBank/DDBJ databases">
        <title>The complete genomes of actinobacterial strains from the NBC collection.</title>
        <authorList>
            <person name="Joergensen T.S."/>
            <person name="Alvarez Arevalo M."/>
            <person name="Sterndorff E.B."/>
            <person name="Faurdal D."/>
            <person name="Vuksanovic O."/>
            <person name="Mourched A.-S."/>
            <person name="Charusanti P."/>
            <person name="Shaw S."/>
            <person name="Blin K."/>
            <person name="Weber T."/>
        </authorList>
    </citation>
    <scope>NUCLEOTIDE SEQUENCE</scope>
    <source>
        <strain evidence="10">NBC_00283</strain>
    </source>
</reference>
<keyword evidence="5 10" id="KW-0418">Kinase</keyword>
<evidence type="ECO:0000313" key="10">
    <source>
        <dbReference type="EMBL" id="WUO50755.1"/>
    </source>
</evidence>
<dbReference type="InterPro" id="IPR008271">
    <property type="entry name" value="Ser/Thr_kinase_AS"/>
</dbReference>
<keyword evidence="4" id="KW-0547">Nucleotide-binding</keyword>
<proteinExistence type="predicted"/>
<feature type="domain" description="Protein kinase" evidence="9">
    <location>
        <begin position="1"/>
        <end position="242"/>
    </location>
</feature>
<dbReference type="EMBL" id="CP108057">
    <property type="protein sequence ID" value="WUO50755.1"/>
    <property type="molecule type" value="Genomic_DNA"/>
</dbReference>
<name>A0ABZ1RVE5_9ACTN</name>
<evidence type="ECO:0000256" key="4">
    <source>
        <dbReference type="ARBA" id="ARBA00022741"/>
    </source>
</evidence>
<evidence type="ECO:0000256" key="7">
    <source>
        <dbReference type="SAM" id="MobiDB-lite"/>
    </source>
</evidence>
<evidence type="ECO:0000256" key="2">
    <source>
        <dbReference type="ARBA" id="ARBA00022527"/>
    </source>
</evidence>
<accession>A0ABZ1RVE5</accession>
<dbReference type="PANTHER" id="PTHR43289:SF6">
    <property type="entry name" value="SERINE_THREONINE-PROTEIN KINASE NEKL-3"/>
    <property type="match status" value="1"/>
</dbReference>
<keyword evidence="8" id="KW-0472">Membrane</keyword>
<dbReference type="PROSITE" id="PS50011">
    <property type="entry name" value="PROTEIN_KINASE_DOM"/>
    <property type="match status" value="1"/>
</dbReference>
<keyword evidence="2" id="KW-0723">Serine/threonine-protein kinase</keyword>
<feature type="region of interest" description="Disordered" evidence="7">
    <location>
        <begin position="336"/>
        <end position="411"/>
    </location>
</feature>
<dbReference type="Pfam" id="PF00069">
    <property type="entry name" value="Pkinase"/>
    <property type="match status" value="1"/>
</dbReference>
<feature type="compositionally biased region" description="Pro residues" evidence="7">
    <location>
        <begin position="256"/>
        <end position="272"/>
    </location>
</feature>
<evidence type="ECO:0000256" key="1">
    <source>
        <dbReference type="ARBA" id="ARBA00012513"/>
    </source>
</evidence>
<keyword evidence="8" id="KW-0812">Transmembrane</keyword>
<keyword evidence="11" id="KW-1185">Reference proteome</keyword>
<dbReference type="PANTHER" id="PTHR43289">
    <property type="entry name" value="MITOGEN-ACTIVATED PROTEIN KINASE KINASE KINASE 20-RELATED"/>
    <property type="match status" value="1"/>
</dbReference>
<gene>
    <name evidence="10" type="ORF">OHU17_08080</name>
</gene>
<evidence type="ECO:0000259" key="9">
    <source>
        <dbReference type="PROSITE" id="PS50011"/>
    </source>
</evidence>
<dbReference type="GO" id="GO:0016301">
    <property type="term" value="F:kinase activity"/>
    <property type="evidence" value="ECO:0007669"/>
    <property type="project" value="UniProtKB-KW"/>
</dbReference>
<evidence type="ECO:0000256" key="5">
    <source>
        <dbReference type="ARBA" id="ARBA00022777"/>
    </source>
</evidence>
<dbReference type="InterPro" id="IPR011009">
    <property type="entry name" value="Kinase-like_dom_sf"/>
</dbReference>
<evidence type="ECO:0000256" key="6">
    <source>
        <dbReference type="ARBA" id="ARBA00022840"/>
    </source>
</evidence>
<evidence type="ECO:0000256" key="8">
    <source>
        <dbReference type="SAM" id="Phobius"/>
    </source>
</evidence>
<dbReference type="PROSITE" id="PS00108">
    <property type="entry name" value="PROTEIN_KINASE_ST"/>
    <property type="match status" value="1"/>
</dbReference>
<dbReference type="Proteomes" id="UP001432075">
    <property type="component" value="Chromosome"/>
</dbReference>
<feature type="region of interest" description="Disordered" evidence="7">
    <location>
        <begin position="251"/>
        <end position="302"/>
    </location>
</feature>
<dbReference type="RefSeq" id="WP_328777458.1">
    <property type="nucleotide sequence ID" value="NZ_CP108057.1"/>
</dbReference>
<feature type="transmembrane region" description="Helical" evidence="8">
    <location>
        <begin position="309"/>
        <end position="330"/>
    </location>
</feature>
<protein>
    <recommendedName>
        <fullName evidence="1">non-specific serine/threonine protein kinase</fullName>
        <ecNumber evidence="1">2.7.11.1</ecNumber>
    </recommendedName>
</protein>